<evidence type="ECO:0000256" key="1">
    <source>
        <dbReference type="SAM" id="MobiDB-lite"/>
    </source>
</evidence>
<keyword evidence="3" id="KW-1185">Reference proteome</keyword>
<accession>A0A7J6WW37</accession>
<feature type="region of interest" description="Disordered" evidence="1">
    <location>
        <begin position="1"/>
        <end position="24"/>
    </location>
</feature>
<evidence type="ECO:0000313" key="3">
    <source>
        <dbReference type="Proteomes" id="UP000554482"/>
    </source>
</evidence>
<reference evidence="2 3" key="1">
    <citation type="submission" date="2020-06" db="EMBL/GenBank/DDBJ databases">
        <title>Transcriptomic and genomic resources for Thalictrum thalictroides and T. hernandezii: Facilitating candidate gene discovery in an emerging model plant lineage.</title>
        <authorList>
            <person name="Arias T."/>
            <person name="Riano-Pachon D.M."/>
            <person name="Di Stilio V.S."/>
        </authorList>
    </citation>
    <scope>NUCLEOTIDE SEQUENCE [LARGE SCALE GENOMIC DNA]</scope>
    <source>
        <strain evidence="3">cv. WT478/WT964</strain>
        <tissue evidence="2">Leaves</tissue>
    </source>
</reference>
<dbReference type="AlphaFoldDB" id="A0A7J6WW37"/>
<comment type="caution">
    <text evidence="2">The sequence shown here is derived from an EMBL/GenBank/DDBJ whole genome shotgun (WGS) entry which is preliminary data.</text>
</comment>
<dbReference type="Proteomes" id="UP000554482">
    <property type="component" value="Unassembled WGS sequence"/>
</dbReference>
<evidence type="ECO:0000313" key="2">
    <source>
        <dbReference type="EMBL" id="KAF5201127.1"/>
    </source>
</evidence>
<sequence length="73" mass="8318">MSKKIRGIGSNQIRKRETRNGSAWVRISSDGLQISDRNDTLERPKNRGGEGPRAMEALDELRDECNSRVNVEY</sequence>
<protein>
    <submittedName>
        <fullName evidence="2">Uncharacterized protein</fullName>
    </submittedName>
</protein>
<organism evidence="2 3">
    <name type="scientific">Thalictrum thalictroides</name>
    <name type="common">Rue-anemone</name>
    <name type="synonym">Anemone thalictroides</name>
    <dbReference type="NCBI Taxonomy" id="46969"/>
    <lineage>
        <taxon>Eukaryota</taxon>
        <taxon>Viridiplantae</taxon>
        <taxon>Streptophyta</taxon>
        <taxon>Embryophyta</taxon>
        <taxon>Tracheophyta</taxon>
        <taxon>Spermatophyta</taxon>
        <taxon>Magnoliopsida</taxon>
        <taxon>Ranunculales</taxon>
        <taxon>Ranunculaceae</taxon>
        <taxon>Thalictroideae</taxon>
        <taxon>Thalictrum</taxon>
    </lineage>
</organism>
<proteinExistence type="predicted"/>
<gene>
    <name evidence="2" type="ORF">FRX31_009286</name>
</gene>
<dbReference type="EMBL" id="JABWDY010009861">
    <property type="protein sequence ID" value="KAF5201127.1"/>
    <property type="molecule type" value="Genomic_DNA"/>
</dbReference>
<name>A0A7J6WW37_THATH</name>